<organism evidence="1">
    <name type="scientific">Arundo donax</name>
    <name type="common">Giant reed</name>
    <name type="synonym">Donax arundinaceus</name>
    <dbReference type="NCBI Taxonomy" id="35708"/>
    <lineage>
        <taxon>Eukaryota</taxon>
        <taxon>Viridiplantae</taxon>
        <taxon>Streptophyta</taxon>
        <taxon>Embryophyta</taxon>
        <taxon>Tracheophyta</taxon>
        <taxon>Spermatophyta</taxon>
        <taxon>Magnoliopsida</taxon>
        <taxon>Liliopsida</taxon>
        <taxon>Poales</taxon>
        <taxon>Poaceae</taxon>
        <taxon>PACMAD clade</taxon>
        <taxon>Arundinoideae</taxon>
        <taxon>Arundineae</taxon>
        <taxon>Arundo</taxon>
    </lineage>
</organism>
<proteinExistence type="predicted"/>
<dbReference type="AlphaFoldDB" id="A0A0A9ERD9"/>
<sequence>MVTIGFILVAPHFHQDPLVSVSKSLNFPQGLDTPRSWSAEGLGFARRDVARRGWIRRSRRGGRAGCCCCVGGGR</sequence>
<reference evidence="1" key="2">
    <citation type="journal article" date="2015" name="Data Brief">
        <title>Shoot transcriptome of the giant reed, Arundo donax.</title>
        <authorList>
            <person name="Barrero R.A."/>
            <person name="Guerrero F.D."/>
            <person name="Moolhuijzen P."/>
            <person name="Goolsby J.A."/>
            <person name="Tidwell J."/>
            <person name="Bellgard S.E."/>
            <person name="Bellgard M.I."/>
        </authorList>
    </citation>
    <scope>NUCLEOTIDE SEQUENCE</scope>
    <source>
        <tissue evidence="1">Shoot tissue taken approximately 20 cm above the soil surface</tissue>
    </source>
</reference>
<dbReference type="EMBL" id="GBRH01195264">
    <property type="protein sequence ID" value="JAE02632.1"/>
    <property type="molecule type" value="Transcribed_RNA"/>
</dbReference>
<evidence type="ECO:0000313" key="1">
    <source>
        <dbReference type="EMBL" id="JAE02632.1"/>
    </source>
</evidence>
<protein>
    <submittedName>
        <fullName evidence="1">Uncharacterized protein</fullName>
    </submittedName>
</protein>
<accession>A0A0A9ERD9</accession>
<name>A0A0A9ERD9_ARUDO</name>
<reference evidence="1" key="1">
    <citation type="submission" date="2014-09" db="EMBL/GenBank/DDBJ databases">
        <authorList>
            <person name="Magalhaes I.L.F."/>
            <person name="Oliveira U."/>
            <person name="Santos F.R."/>
            <person name="Vidigal T.H.D.A."/>
            <person name="Brescovit A.D."/>
            <person name="Santos A.J."/>
        </authorList>
    </citation>
    <scope>NUCLEOTIDE SEQUENCE</scope>
    <source>
        <tissue evidence="1">Shoot tissue taken approximately 20 cm above the soil surface</tissue>
    </source>
</reference>